<dbReference type="InterPro" id="IPR032675">
    <property type="entry name" value="LRR_dom_sf"/>
</dbReference>
<name>A0A8C0X0V1_CASCN</name>
<organism evidence="3">
    <name type="scientific">Castor canadensis</name>
    <name type="common">American beaver</name>
    <dbReference type="NCBI Taxonomy" id="51338"/>
    <lineage>
        <taxon>Eukaryota</taxon>
        <taxon>Metazoa</taxon>
        <taxon>Chordata</taxon>
        <taxon>Craniata</taxon>
        <taxon>Vertebrata</taxon>
        <taxon>Euteleostomi</taxon>
        <taxon>Mammalia</taxon>
        <taxon>Eutheria</taxon>
        <taxon>Euarchontoglires</taxon>
        <taxon>Glires</taxon>
        <taxon>Rodentia</taxon>
        <taxon>Castorimorpha</taxon>
        <taxon>Castoridae</taxon>
        <taxon>Castor</taxon>
    </lineage>
</organism>
<dbReference type="Gene3D" id="3.80.10.10">
    <property type="entry name" value="Ribonuclease Inhibitor"/>
    <property type="match status" value="1"/>
</dbReference>
<dbReference type="AlphaFoldDB" id="A0A8C0X0V1"/>
<dbReference type="InterPro" id="IPR050694">
    <property type="entry name" value="LRRC14/PRAME"/>
</dbReference>
<dbReference type="PANTHER" id="PTHR14224">
    <property type="entry name" value="SIMILAR TO PREFERENTIALLY EXPRESSED ANTIGEN IN MELANOMA-LIKE 3"/>
    <property type="match status" value="1"/>
</dbReference>
<reference evidence="3" key="1">
    <citation type="submission" date="2023-09" db="UniProtKB">
        <authorList>
            <consortium name="Ensembl"/>
        </authorList>
    </citation>
    <scope>IDENTIFICATION</scope>
</reference>
<sequence>MSMKVPPTLLQLAGQSLLRNEALALSALEKLPMELFPPLFMEALTRRHTEVVKAMVQAWPFSCLPLGALMKTRDLETLQITLDGIDMLLSEQIRPSCLEAPLESLSITHCLLEESDLQCLSNCLSIHQLKHLSLRGVMLTHVCPEPLQILLHRVADTLKTLDLEDCGIRDSQLTALLPALSHCSQLTTFSFFGNRISMSVLKDLLHQTARLSQLSQELYPAPLESYGGLGAVRTGKVSQHCAELMDTLRARREPRVVLFGIDPCPQCGNRCVYNMEGILRCCWL</sequence>
<evidence type="ECO:0000256" key="1">
    <source>
        <dbReference type="ARBA" id="ARBA00022614"/>
    </source>
</evidence>
<keyword evidence="1" id="KW-0433">Leucine-rich repeat</keyword>
<protein>
    <submittedName>
        <fullName evidence="3">Uncharacterized protein</fullName>
    </submittedName>
</protein>
<proteinExistence type="predicted"/>
<evidence type="ECO:0000256" key="2">
    <source>
        <dbReference type="ARBA" id="ARBA00022737"/>
    </source>
</evidence>
<keyword evidence="2" id="KW-0677">Repeat</keyword>
<dbReference type="SUPFAM" id="SSF52047">
    <property type="entry name" value="RNI-like"/>
    <property type="match status" value="1"/>
</dbReference>
<evidence type="ECO:0000313" key="3">
    <source>
        <dbReference type="Ensembl" id="ENSCCNP00000019584.1"/>
    </source>
</evidence>
<dbReference type="PANTHER" id="PTHR14224:SF19">
    <property type="entry name" value="PRAME FAMILY MEMBER 11-RELATED"/>
    <property type="match status" value="1"/>
</dbReference>
<dbReference type="Ensembl" id="ENSCCNT00000025368.1">
    <property type="protein sequence ID" value="ENSCCNP00000019584.1"/>
    <property type="gene ID" value="ENSCCNG00000019653.1"/>
</dbReference>
<dbReference type="GO" id="GO:0005737">
    <property type="term" value="C:cytoplasm"/>
    <property type="evidence" value="ECO:0007669"/>
    <property type="project" value="TreeGrafter"/>
</dbReference>
<accession>A0A8C0X0V1</accession>